<keyword evidence="2" id="KW-1185">Reference proteome</keyword>
<dbReference type="STRING" id="1353528.DT23_18605"/>
<comment type="caution">
    <text evidence="1">The sequence shown here is derived from an EMBL/GenBank/DDBJ whole genome shotgun (WGS) entry which is preliminary data.</text>
</comment>
<dbReference type="Proteomes" id="UP000027471">
    <property type="component" value="Unassembled WGS sequence"/>
</dbReference>
<dbReference type="InterPro" id="IPR002871">
    <property type="entry name" value="NIF_FeS_clus_asmbl_NifU_N"/>
</dbReference>
<protein>
    <recommendedName>
        <fullName evidence="3">NIF system FeS cluster assembly NifU N-terminal domain-containing protein</fullName>
    </recommendedName>
</protein>
<proteinExistence type="predicted"/>
<dbReference type="eggNOG" id="COG0822">
    <property type="taxonomic scope" value="Bacteria"/>
</dbReference>
<dbReference type="GO" id="GO:0051536">
    <property type="term" value="F:iron-sulfur cluster binding"/>
    <property type="evidence" value="ECO:0007669"/>
    <property type="project" value="InterPro"/>
</dbReference>
<organism evidence="1 2">
    <name type="scientific">Thioclava indica</name>
    <dbReference type="NCBI Taxonomy" id="1353528"/>
    <lineage>
        <taxon>Bacteria</taxon>
        <taxon>Pseudomonadati</taxon>
        <taxon>Pseudomonadota</taxon>
        <taxon>Alphaproteobacteria</taxon>
        <taxon>Rhodobacterales</taxon>
        <taxon>Paracoccaceae</taxon>
        <taxon>Thioclava</taxon>
    </lineage>
</organism>
<dbReference type="Gene3D" id="3.90.1010.10">
    <property type="match status" value="1"/>
</dbReference>
<evidence type="ECO:0008006" key="3">
    <source>
        <dbReference type="Google" id="ProtNLM"/>
    </source>
</evidence>
<accession>A0A074JCI7</accession>
<dbReference type="GO" id="GO:0005506">
    <property type="term" value="F:iron ion binding"/>
    <property type="evidence" value="ECO:0007669"/>
    <property type="project" value="InterPro"/>
</dbReference>
<dbReference type="GO" id="GO:0016226">
    <property type="term" value="P:iron-sulfur cluster assembly"/>
    <property type="evidence" value="ECO:0007669"/>
    <property type="project" value="InterPro"/>
</dbReference>
<dbReference type="RefSeq" id="WP_038132887.1">
    <property type="nucleotide sequence ID" value="NZ_AUNB01000071.1"/>
</dbReference>
<gene>
    <name evidence="1" type="ORF">DT23_18605</name>
</gene>
<dbReference type="SUPFAM" id="SSF82649">
    <property type="entry name" value="SufE/NifU"/>
    <property type="match status" value="1"/>
</dbReference>
<evidence type="ECO:0000313" key="2">
    <source>
        <dbReference type="Proteomes" id="UP000027471"/>
    </source>
</evidence>
<name>A0A074JCI7_9RHOB</name>
<dbReference type="OrthoDB" id="9804157at2"/>
<sequence>MSDSDAALAALYQPRIREHAARVRADRRLATPDVTVTCRSPVCGSMLTLDLVFHEDKLAQVGWKARACTLGMASLGIVARAGIGQTENQIADVGRQLSALLQGETVAFPDPWGELDLFCAARTFPTRFGSIALPFQAIAQGFAEVN</sequence>
<dbReference type="CDD" id="cd06664">
    <property type="entry name" value="IscU_like"/>
    <property type="match status" value="1"/>
</dbReference>
<evidence type="ECO:0000313" key="1">
    <source>
        <dbReference type="EMBL" id="KEO53313.1"/>
    </source>
</evidence>
<dbReference type="EMBL" id="AUNB01000071">
    <property type="protein sequence ID" value="KEO53313.1"/>
    <property type="molecule type" value="Genomic_DNA"/>
</dbReference>
<dbReference type="AlphaFoldDB" id="A0A074JCI7"/>
<reference evidence="1 2" key="1">
    <citation type="journal article" date="2015" name="Antonie Van Leeuwenhoek">
        <title>Thioclava indica sp. nov., isolated from surface seawater of the Indian Ocean.</title>
        <authorList>
            <person name="Liu Y."/>
            <person name="Lai Q."/>
            <person name="Du J."/>
            <person name="Xu H."/>
            <person name="Jiang L."/>
            <person name="Shao Z."/>
        </authorList>
    </citation>
    <scope>NUCLEOTIDE SEQUENCE [LARGE SCALE GENOMIC DNA]</scope>
    <source>
        <strain evidence="1 2">DT23-4</strain>
    </source>
</reference>